<dbReference type="GO" id="GO:0050660">
    <property type="term" value="F:flavin adenine dinucleotide binding"/>
    <property type="evidence" value="ECO:0007669"/>
    <property type="project" value="InterPro"/>
</dbReference>
<keyword evidence="4" id="KW-0285">Flavoprotein</keyword>
<keyword evidence="2" id="KW-0325">Glycoprotein</keyword>
<evidence type="ECO:0000256" key="4">
    <source>
        <dbReference type="PIRSR" id="PIRSR000137-2"/>
    </source>
</evidence>
<evidence type="ECO:0000256" key="2">
    <source>
        <dbReference type="ARBA" id="ARBA00023180"/>
    </source>
</evidence>
<proteinExistence type="inferred from homology"/>
<gene>
    <name evidence="7" type="ORF">D0867_05815</name>
    <name evidence="6" type="ORF">D0869_06384</name>
</gene>
<dbReference type="Proteomes" id="UP000271337">
    <property type="component" value="Unassembled WGS sequence"/>
</dbReference>
<evidence type="ECO:0000313" key="7">
    <source>
        <dbReference type="EMBL" id="RMY17744.1"/>
    </source>
</evidence>
<reference evidence="8 9" key="1">
    <citation type="journal article" date="2018" name="BMC Genomics">
        <title>Genomic evidence for intraspecific hybridization in a clonal and extremely halotolerant yeast.</title>
        <authorList>
            <person name="Gostincar C."/>
            <person name="Stajich J.E."/>
            <person name="Zupancic J."/>
            <person name="Zalar P."/>
            <person name="Gunde-Cimerman N."/>
        </authorList>
    </citation>
    <scope>NUCLEOTIDE SEQUENCE [LARGE SCALE GENOMIC DNA]</scope>
    <source>
        <strain evidence="6 9">EXF-6656</strain>
        <strain evidence="7 8">EXF-6669</strain>
    </source>
</reference>
<evidence type="ECO:0000313" key="8">
    <source>
        <dbReference type="Proteomes" id="UP000271337"/>
    </source>
</evidence>
<protein>
    <recommendedName>
        <fullName evidence="5">Glucose-methanol-choline oxidoreductase N-terminal domain-containing protein</fullName>
    </recommendedName>
</protein>
<dbReference type="AlphaFoldDB" id="A0A3M6WTT7"/>
<dbReference type="EMBL" id="QWIL01000538">
    <property type="protein sequence ID" value="RMY17744.1"/>
    <property type="molecule type" value="Genomic_DNA"/>
</dbReference>
<comment type="caution">
    <text evidence="6">The sequence shown here is derived from an EMBL/GenBank/DDBJ whole genome shotgun (WGS) entry which is preliminary data.</text>
</comment>
<dbReference type="InterPro" id="IPR000172">
    <property type="entry name" value="GMC_OxRdtase_N"/>
</dbReference>
<comment type="similarity">
    <text evidence="1">Belongs to the GMC oxidoreductase family.</text>
</comment>
<sequence length="641" mass="70966">MWYKKWQARNLLDQPQEDIVLRMKMWLSHSILSILLAANRALSLDLFSNSFGVPGVNASYDYVVVGGGTAGLTIAARLAEDVNLSVAVVEAGSFYQMENGNGSVIPSLCITQFVGSSPEIEQPLIDWNFDTTPQAGAAGRRMRYARGKTLGGSSARNYMAYHRGTTGSYQKWADQVDDQSFTLPNLLKYFQRSTSLTPPNTEARFDNGTVYYDADVFSNRTGFHQPLQLTWANWAYPIASWARLGLEAIGIQTSTTGFNSGTLNGSSWNPVTVDPVTQHRSSSQTSFLEYAMRSSSLKVYPRAFTRQIIFNANRTATGIMVETGQKNFTLSAKKEVILSAGAFQSPQLLMVSGIGPKNTLSQYNIPLVKHLPGAGQNMQDQPFFGIDYRVNVETSSMLVNDPQYHTEAVQAYLVNATGPLASSPGFLAFERISRNQPSLLSNSTIKALNNHFPEDWPEAEYLVGNGYSGYNRNYRTADPGDGYNYAAIYSALISPFSKGNLTISSPDMAVQPVINPNWLTDPRDKEIALAMFKRIREIWANMQNVTIGEEYLPGPNVTTDEQIMEYIQESVIQIYHAAATCKMGRSDDRMAVVDSKARVYGVKNLRVVDAAAFPFLTPGHPQSGVYMLAEKIAEDIRLERE</sequence>
<dbReference type="InterPro" id="IPR007867">
    <property type="entry name" value="GMC_OxRtase_C"/>
</dbReference>
<dbReference type="GO" id="GO:0016614">
    <property type="term" value="F:oxidoreductase activity, acting on CH-OH group of donors"/>
    <property type="evidence" value="ECO:0007669"/>
    <property type="project" value="InterPro"/>
</dbReference>
<evidence type="ECO:0000259" key="5">
    <source>
        <dbReference type="PROSITE" id="PS00624"/>
    </source>
</evidence>
<dbReference type="Pfam" id="PF05199">
    <property type="entry name" value="GMC_oxred_C"/>
    <property type="match status" value="1"/>
</dbReference>
<evidence type="ECO:0000313" key="9">
    <source>
        <dbReference type="Proteomes" id="UP000281245"/>
    </source>
</evidence>
<dbReference type="OrthoDB" id="269227at2759"/>
<feature type="binding site" evidence="4">
    <location>
        <begin position="621"/>
        <end position="622"/>
    </location>
    <ligand>
        <name>FAD</name>
        <dbReference type="ChEBI" id="CHEBI:57692"/>
    </ligand>
</feature>
<feature type="active site" description="Proton acceptor" evidence="3">
    <location>
        <position position="620"/>
    </location>
</feature>
<feature type="active site" description="Proton donor" evidence="3">
    <location>
        <position position="576"/>
    </location>
</feature>
<feature type="domain" description="Glucose-methanol-choline oxidoreductase N-terminal" evidence="5">
    <location>
        <begin position="341"/>
        <end position="355"/>
    </location>
</feature>
<dbReference type="PANTHER" id="PTHR11552">
    <property type="entry name" value="GLUCOSE-METHANOL-CHOLINE GMC OXIDOREDUCTASE"/>
    <property type="match status" value="1"/>
</dbReference>
<dbReference type="EMBL" id="QWIJ01000469">
    <property type="protein sequence ID" value="RMX81997.1"/>
    <property type="molecule type" value="Genomic_DNA"/>
</dbReference>
<dbReference type="VEuPathDB" id="FungiDB:BTJ68_06363"/>
<evidence type="ECO:0000256" key="3">
    <source>
        <dbReference type="PIRSR" id="PIRSR000137-1"/>
    </source>
</evidence>
<keyword evidence="4" id="KW-0274">FAD</keyword>
<comment type="cofactor">
    <cofactor evidence="4">
        <name>FAD</name>
        <dbReference type="ChEBI" id="CHEBI:57692"/>
    </cofactor>
</comment>
<evidence type="ECO:0000313" key="6">
    <source>
        <dbReference type="EMBL" id="RMX81997.1"/>
    </source>
</evidence>
<dbReference type="PROSITE" id="PS00624">
    <property type="entry name" value="GMC_OXRED_2"/>
    <property type="match status" value="1"/>
</dbReference>
<dbReference type="PIRSF" id="PIRSF000137">
    <property type="entry name" value="Alcohol_oxidase"/>
    <property type="match status" value="1"/>
</dbReference>
<dbReference type="Gene3D" id="3.50.50.60">
    <property type="entry name" value="FAD/NAD(P)-binding domain"/>
    <property type="match status" value="1"/>
</dbReference>
<dbReference type="GO" id="GO:0044550">
    <property type="term" value="P:secondary metabolite biosynthetic process"/>
    <property type="evidence" value="ECO:0007669"/>
    <property type="project" value="TreeGrafter"/>
</dbReference>
<dbReference type="SUPFAM" id="SSF51905">
    <property type="entry name" value="FAD/NAD(P)-binding domain"/>
    <property type="match status" value="1"/>
</dbReference>
<name>A0A3M6WTT7_HORWE</name>
<organism evidence="6 9">
    <name type="scientific">Hortaea werneckii</name>
    <name type="common">Black yeast</name>
    <name type="synonym">Cladosporium werneckii</name>
    <dbReference type="NCBI Taxonomy" id="91943"/>
    <lineage>
        <taxon>Eukaryota</taxon>
        <taxon>Fungi</taxon>
        <taxon>Dikarya</taxon>
        <taxon>Ascomycota</taxon>
        <taxon>Pezizomycotina</taxon>
        <taxon>Dothideomycetes</taxon>
        <taxon>Dothideomycetidae</taxon>
        <taxon>Mycosphaerellales</taxon>
        <taxon>Teratosphaeriaceae</taxon>
        <taxon>Hortaea</taxon>
    </lineage>
</organism>
<dbReference type="Proteomes" id="UP000281245">
    <property type="component" value="Unassembled WGS sequence"/>
</dbReference>
<evidence type="ECO:0000256" key="1">
    <source>
        <dbReference type="ARBA" id="ARBA00010790"/>
    </source>
</evidence>
<dbReference type="Gene3D" id="3.30.560.10">
    <property type="entry name" value="Glucose Oxidase, domain 3"/>
    <property type="match status" value="1"/>
</dbReference>
<dbReference type="InterPro" id="IPR012132">
    <property type="entry name" value="GMC_OxRdtase"/>
</dbReference>
<dbReference type="InterPro" id="IPR036188">
    <property type="entry name" value="FAD/NAD-bd_sf"/>
</dbReference>
<dbReference type="PANTHER" id="PTHR11552:SF138">
    <property type="entry name" value="DEHYDROGENASE PKFF-RELATED"/>
    <property type="match status" value="1"/>
</dbReference>
<dbReference type="Pfam" id="PF00732">
    <property type="entry name" value="GMC_oxred_N"/>
    <property type="match status" value="1"/>
</dbReference>
<dbReference type="SUPFAM" id="SSF54373">
    <property type="entry name" value="FAD-linked reductases, C-terminal domain"/>
    <property type="match status" value="1"/>
</dbReference>
<accession>A0A3M6WTT7</accession>